<protein>
    <recommendedName>
        <fullName evidence="9">RNA (guanine-9-)-methyltransferase domain-containing protein 1</fullName>
    </recommendedName>
</protein>
<evidence type="ECO:0000256" key="5">
    <source>
        <dbReference type="ARBA" id="ARBA00022694"/>
    </source>
</evidence>
<evidence type="ECO:0000256" key="7">
    <source>
        <dbReference type="ARBA" id="ARBA00023054"/>
    </source>
</evidence>
<dbReference type="InterPro" id="IPR007356">
    <property type="entry name" value="tRNA_m1G_MeTrfase_euk"/>
</dbReference>
<evidence type="ECO:0000256" key="4">
    <source>
        <dbReference type="ARBA" id="ARBA00022691"/>
    </source>
</evidence>
<dbReference type="Proteomes" id="UP000663854">
    <property type="component" value="Unassembled WGS sequence"/>
</dbReference>
<dbReference type="EMBL" id="CAJNOH010000031">
    <property type="protein sequence ID" value="CAF0783802.1"/>
    <property type="molecule type" value="Genomic_DNA"/>
</dbReference>
<dbReference type="Gene3D" id="3.40.1280.30">
    <property type="match status" value="1"/>
</dbReference>
<dbReference type="InterPro" id="IPR028564">
    <property type="entry name" value="MT_TRM10-typ"/>
</dbReference>
<keyword evidence="2" id="KW-0489">Methyltransferase</keyword>
<evidence type="ECO:0000259" key="10">
    <source>
        <dbReference type="PROSITE" id="PS51675"/>
    </source>
</evidence>
<evidence type="ECO:0000256" key="1">
    <source>
        <dbReference type="ARBA" id="ARBA00004173"/>
    </source>
</evidence>
<dbReference type="GO" id="GO:0008168">
    <property type="term" value="F:methyltransferase activity"/>
    <property type="evidence" value="ECO:0007669"/>
    <property type="project" value="UniProtKB-KW"/>
</dbReference>
<evidence type="ECO:0000256" key="8">
    <source>
        <dbReference type="ARBA" id="ARBA00023128"/>
    </source>
</evidence>
<dbReference type="GO" id="GO:0070131">
    <property type="term" value="P:positive regulation of mitochondrial translation"/>
    <property type="evidence" value="ECO:0007669"/>
    <property type="project" value="TreeGrafter"/>
</dbReference>
<proteinExistence type="predicted"/>
<keyword evidence="3" id="KW-0808">Transferase</keyword>
<dbReference type="EMBL" id="CAJNOL010000140">
    <property type="protein sequence ID" value="CAF0879117.1"/>
    <property type="molecule type" value="Genomic_DNA"/>
</dbReference>
<comment type="caution">
    <text evidence="12">The sequence shown here is derived from an EMBL/GenBank/DDBJ whole genome shotgun (WGS) entry which is preliminary data.</text>
</comment>
<comment type="subcellular location">
    <subcellularLocation>
        <location evidence="1">Mitochondrion</location>
    </subcellularLocation>
</comment>
<dbReference type="GO" id="GO:0005654">
    <property type="term" value="C:nucleoplasm"/>
    <property type="evidence" value="ECO:0007669"/>
    <property type="project" value="TreeGrafter"/>
</dbReference>
<evidence type="ECO:0000313" key="14">
    <source>
        <dbReference type="Proteomes" id="UP000663870"/>
    </source>
</evidence>
<evidence type="ECO:0000313" key="11">
    <source>
        <dbReference type="EMBL" id="CAF0783802.1"/>
    </source>
</evidence>
<dbReference type="Proteomes" id="UP000663870">
    <property type="component" value="Unassembled WGS sequence"/>
</dbReference>
<evidence type="ECO:0000256" key="9">
    <source>
        <dbReference type="ARBA" id="ARBA00029803"/>
    </source>
</evidence>
<name>A0A813Y389_9BILA</name>
<dbReference type="AlphaFoldDB" id="A0A813Y389"/>
<accession>A0A813Y389</accession>
<dbReference type="InterPro" id="IPR038459">
    <property type="entry name" value="MT_TRM10-typ_sf"/>
</dbReference>
<dbReference type="GO" id="GO:0097745">
    <property type="term" value="P:mitochondrial tRNA 5'-end processing"/>
    <property type="evidence" value="ECO:0007669"/>
    <property type="project" value="TreeGrafter"/>
</dbReference>
<keyword evidence="14" id="KW-1185">Reference proteome</keyword>
<dbReference type="PANTHER" id="PTHR13563">
    <property type="entry name" value="TRNA (GUANINE-9-) METHYLTRANSFERASE"/>
    <property type="match status" value="1"/>
</dbReference>
<evidence type="ECO:0000256" key="3">
    <source>
        <dbReference type="ARBA" id="ARBA00022679"/>
    </source>
</evidence>
<sequence>MLLSRIFTSIILKYQNHFILNNSRYFLSNFSLKVLSEKEINQQNNILNKSDDSKSTKKTIDDNNNNNEWLWEYLRERRSFSDLTEEQRRHVIEIEIQTLRESGERVPEIIPDERWTELINTPLSQSRKSIYGYLFLREMYRKRRTAIVTENNLRRIESVKRRQELLAEGKPPTNYPGYSSIFRHFGRQYEKYLREQLLLVPARLGEMIVIDCGFEHEHIREYYLLNLVDQIQYLFAEIYRYHSPSFVYLCNLSKHGRLQEEFNRRSPLENLCFEATESSYLDIFPHEKLIYLSPDSNVEMTSFDHDAVYIIGGIIDLSGKKPLTFAKAKRDNIKHQRFPIDRYVKFGGGSGKTLTLDQVYNILMTLKHTGSWVEAFKYIPDRKVVERYSEKLEDKRLDYEKFGRWTGLNIKH</sequence>
<evidence type="ECO:0000256" key="2">
    <source>
        <dbReference type="ARBA" id="ARBA00022603"/>
    </source>
</evidence>
<reference evidence="12" key="1">
    <citation type="submission" date="2021-02" db="EMBL/GenBank/DDBJ databases">
        <authorList>
            <person name="Nowell W R."/>
        </authorList>
    </citation>
    <scope>NUCLEOTIDE SEQUENCE</scope>
</reference>
<dbReference type="EMBL" id="CAJNOL010000142">
    <property type="protein sequence ID" value="CAF0881088.1"/>
    <property type="molecule type" value="Genomic_DNA"/>
</dbReference>
<organism evidence="12 14">
    <name type="scientific">Rotaria sordida</name>
    <dbReference type="NCBI Taxonomy" id="392033"/>
    <lineage>
        <taxon>Eukaryota</taxon>
        <taxon>Metazoa</taxon>
        <taxon>Spiralia</taxon>
        <taxon>Gnathifera</taxon>
        <taxon>Rotifera</taxon>
        <taxon>Eurotatoria</taxon>
        <taxon>Bdelloidea</taxon>
        <taxon>Philodinida</taxon>
        <taxon>Philodinidae</taxon>
        <taxon>Rotaria</taxon>
    </lineage>
</organism>
<dbReference type="PROSITE" id="PS51675">
    <property type="entry name" value="SAM_MT_TRM10"/>
    <property type="match status" value="1"/>
</dbReference>
<dbReference type="InterPro" id="IPR025812">
    <property type="entry name" value="Trm10_C_MTase_dom"/>
</dbReference>
<dbReference type="GO" id="GO:0000049">
    <property type="term" value="F:tRNA binding"/>
    <property type="evidence" value="ECO:0007669"/>
    <property type="project" value="TreeGrafter"/>
</dbReference>
<keyword evidence="6" id="KW-0809">Transit peptide</keyword>
<evidence type="ECO:0000313" key="13">
    <source>
        <dbReference type="EMBL" id="CAF0881088.1"/>
    </source>
</evidence>
<keyword evidence="5" id="KW-0819">tRNA processing</keyword>
<evidence type="ECO:0000256" key="6">
    <source>
        <dbReference type="ARBA" id="ARBA00022946"/>
    </source>
</evidence>
<feature type="domain" description="SAM-dependent MTase TRM10-type" evidence="10">
    <location>
        <begin position="193"/>
        <end position="386"/>
    </location>
</feature>
<dbReference type="GO" id="GO:0005739">
    <property type="term" value="C:mitochondrion"/>
    <property type="evidence" value="ECO:0007669"/>
    <property type="project" value="UniProtKB-SubCell"/>
</dbReference>
<dbReference type="GO" id="GO:0032259">
    <property type="term" value="P:methylation"/>
    <property type="evidence" value="ECO:0007669"/>
    <property type="project" value="UniProtKB-KW"/>
</dbReference>
<gene>
    <name evidence="12" type="ORF">JXQ802_LOCUS8060</name>
    <name evidence="13" type="ORF">JXQ802_LOCUS8155</name>
    <name evidence="11" type="ORF">PYM288_LOCUS3762</name>
</gene>
<keyword evidence="8" id="KW-0496">Mitochondrion</keyword>
<dbReference type="CDD" id="cd18102">
    <property type="entry name" value="Trm10_MRRP1"/>
    <property type="match status" value="1"/>
</dbReference>
<dbReference type="PANTHER" id="PTHR13563:SF5">
    <property type="entry name" value="TRNA METHYLTRANSFERASE 10 HOMOLOG C"/>
    <property type="match status" value="1"/>
</dbReference>
<keyword evidence="4" id="KW-0949">S-adenosyl-L-methionine</keyword>
<evidence type="ECO:0000313" key="12">
    <source>
        <dbReference type="EMBL" id="CAF0879117.1"/>
    </source>
</evidence>
<keyword evidence="7" id="KW-0175">Coiled coil</keyword>